<feature type="transmembrane region" description="Helical" evidence="11">
    <location>
        <begin position="21"/>
        <end position="47"/>
    </location>
</feature>
<comment type="subcellular location">
    <subcellularLocation>
        <location evidence="1">Cell membrane</location>
        <topology evidence="1">Multi-pass membrane protein</topology>
    </subcellularLocation>
</comment>
<comment type="caution">
    <text evidence="14">The sequence shown here is derived from an EMBL/GenBank/DDBJ whole genome shotgun (WGS) entry which is preliminary data.</text>
</comment>
<dbReference type="PANTHER" id="PTHR47755:SF1">
    <property type="entry name" value="CELL DIVISION PROTEIN FTSX"/>
    <property type="match status" value="1"/>
</dbReference>
<evidence type="ECO:0000259" key="13">
    <source>
        <dbReference type="Pfam" id="PF18075"/>
    </source>
</evidence>
<protein>
    <recommendedName>
        <fullName evidence="3 10">Cell division protein FtsX</fullName>
    </recommendedName>
</protein>
<evidence type="ECO:0000256" key="6">
    <source>
        <dbReference type="ARBA" id="ARBA00022692"/>
    </source>
</evidence>
<dbReference type="InterPro" id="IPR003838">
    <property type="entry name" value="ABC3_permease_C"/>
</dbReference>
<keyword evidence="9 10" id="KW-0131">Cell cycle</keyword>
<sequence>MFVAFSRIIKYGFQNFLRNGWLSTATIAVIFLTLFVLQGLIIFNVVAKTAIASVQNKIDISVYFKSNAAEDAILKLQKSLEGLSEVKKAEYISREKALTEFQARRKNDPIVIAAIQELGENPLLASLNIKAYNPKEYAAISAYLNNESLSSIIEKVSYAQNQVVIERLINIVDAAKRGGIVLTFIIAIIAILVTFNTIRLAIYSNKDAIGIMRLVGASNNFIRGPYIIEGILYGILAGVLSFAIFAPLVAYIAPHVASFIPEINLQNYFAANFLRLLSYQLIFGIALSSISSFVAVHRYLKV</sequence>
<dbReference type="EMBL" id="MFKM01000008">
    <property type="protein sequence ID" value="OGG43653.1"/>
    <property type="molecule type" value="Genomic_DNA"/>
</dbReference>
<dbReference type="InterPro" id="IPR040690">
    <property type="entry name" value="FtsX_ECD"/>
</dbReference>
<feature type="domain" description="ABC3 transporter permease C-terminal" evidence="12">
    <location>
        <begin position="181"/>
        <end position="292"/>
    </location>
</feature>
<dbReference type="AlphaFoldDB" id="A0A1F6C3L7"/>
<reference evidence="14 15" key="1">
    <citation type="journal article" date="2016" name="Nat. Commun.">
        <title>Thousands of microbial genomes shed light on interconnected biogeochemical processes in an aquifer system.</title>
        <authorList>
            <person name="Anantharaman K."/>
            <person name="Brown C.T."/>
            <person name="Hug L.A."/>
            <person name="Sharon I."/>
            <person name="Castelle C.J."/>
            <person name="Probst A.J."/>
            <person name="Thomas B.C."/>
            <person name="Singh A."/>
            <person name="Wilkins M.J."/>
            <person name="Karaoz U."/>
            <person name="Brodie E.L."/>
            <person name="Williams K.H."/>
            <person name="Hubbard S.S."/>
            <person name="Banfield J.F."/>
        </authorList>
    </citation>
    <scope>NUCLEOTIDE SEQUENCE [LARGE SCALE GENOMIC DNA]</scope>
</reference>
<dbReference type="Proteomes" id="UP000176633">
    <property type="component" value="Unassembled WGS sequence"/>
</dbReference>
<feature type="transmembrane region" description="Helical" evidence="11">
    <location>
        <begin position="273"/>
        <end position="296"/>
    </location>
</feature>
<proteinExistence type="inferred from homology"/>
<gene>
    <name evidence="14" type="ORF">A3G50_01540</name>
</gene>
<evidence type="ECO:0000256" key="4">
    <source>
        <dbReference type="ARBA" id="ARBA00022475"/>
    </source>
</evidence>
<keyword evidence="7 11" id="KW-1133">Transmembrane helix</keyword>
<comment type="similarity">
    <text evidence="2 10">Belongs to the ABC-4 integral membrane protein family. FtsX subfamily.</text>
</comment>
<dbReference type="Gene3D" id="3.30.70.3040">
    <property type="match status" value="1"/>
</dbReference>
<evidence type="ECO:0000256" key="1">
    <source>
        <dbReference type="ARBA" id="ARBA00004651"/>
    </source>
</evidence>
<evidence type="ECO:0000256" key="5">
    <source>
        <dbReference type="ARBA" id="ARBA00022618"/>
    </source>
</evidence>
<evidence type="ECO:0000256" key="9">
    <source>
        <dbReference type="ARBA" id="ARBA00023306"/>
    </source>
</evidence>
<dbReference type="PIRSF" id="PIRSF003097">
    <property type="entry name" value="FtsX"/>
    <property type="match status" value="1"/>
</dbReference>
<dbReference type="GO" id="GO:0051301">
    <property type="term" value="P:cell division"/>
    <property type="evidence" value="ECO:0007669"/>
    <property type="project" value="UniProtKB-KW"/>
</dbReference>
<keyword evidence="5 10" id="KW-0132">Cell division</keyword>
<feature type="domain" description="FtsX extracellular" evidence="13">
    <location>
        <begin position="59"/>
        <end position="145"/>
    </location>
</feature>
<dbReference type="GO" id="GO:0005886">
    <property type="term" value="C:plasma membrane"/>
    <property type="evidence" value="ECO:0007669"/>
    <property type="project" value="UniProtKB-SubCell"/>
</dbReference>
<dbReference type="Pfam" id="PF18075">
    <property type="entry name" value="FtsX_ECD"/>
    <property type="match status" value="1"/>
</dbReference>
<dbReference type="InterPro" id="IPR004513">
    <property type="entry name" value="FtsX"/>
</dbReference>
<dbReference type="PANTHER" id="PTHR47755">
    <property type="entry name" value="CELL DIVISION PROTEIN FTSX"/>
    <property type="match status" value="1"/>
</dbReference>
<keyword evidence="6 11" id="KW-0812">Transmembrane</keyword>
<evidence type="ECO:0000256" key="7">
    <source>
        <dbReference type="ARBA" id="ARBA00022989"/>
    </source>
</evidence>
<name>A0A1F6C3L7_9BACT</name>
<feature type="transmembrane region" description="Helical" evidence="11">
    <location>
        <begin position="231"/>
        <end position="253"/>
    </location>
</feature>
<evidence type="ECO:0000313" key="15">
    <source>
        <dbReference type="Proteomes" id="UP000176633"/>
    </source>
</evidence>
<evidence type="ECO:0000256" key="11">
    <source>
        <dbReference type="SAM" id="Phobius"/>
    </source>
</evidence>
<keyword evidence="4 10" id="KW-1003">Cell membrane</keyword>
<evidence type="ECO:0000313" key="14">
    <source>
        <dbReference type="EMBL" id="OGG43653.1"/>
    </source>
</evidence>
<evidence type="ECO:0000256" key="10">
    <source>
        <dbReference type="PIRNR" id="PIRNR003097"/>
    </source>
</evidence>
<organism evidence="14 15">
    <name type="scientific">Candidatus Jorgensenbacteria bacterium RIFCSPLOWO2_12_FULL_42_11</name>
    <dbReference type="NCBI Taxonomy" id="1798473"/>
    <lineage>
        <taxon>Bacteria</taxon>
        <taxon>Candidatus Joergenseniibacteriota</taxon>
    </lineage>
</organism>
<feature type="transmembrane region" description="Helical" evidence="11">
    <location>
        <begin position="180"/>
        <end position="202"/>
    </location>
</feature>
<evidence type="ECO:0000256" key="2">
    <source>
        <dbReference type="ARBA" id="ARBA00007379"/>
    </source>
</evidence>
<evidence type="ECO:0000256" key="8">
    <source>
        <dbReference type="ARBA" id="ARBA00023136"/>
    </source>
</evidence>
<keyword evidence="8 10" id="KW-0472">Membrane</keyword>
<dbReference type="STRING" id="1798473.A3G50_01540"/>
<dbReference type="Pfam" id="PF02687">
    <property type="entry name" value="FtsX"/>
    <property type="match status" value="1"/>
</dbReference>
<evidence type="ECO:0000259" key="12">
    <source>
        <dbReference type="Pfam" id="PF02687"/>
    </source>
</evidence>
<accession>A0A1F6C3L7</accession>
<evidence type="ECO:0000256" key="3">
    <source>
        <dbReference type="ARBA" id="ARBA00021907"/>
    </source>
</evidence>